<feature type="compositionally biased region" description="Basic and acidic residues" evidence="1">
    <location>
        <begin position="120"/>
        <end position="140"/>
    </location>
</feature>
<keyword evidence="2" id="KW-0812">Transmembrane</keyword>
<proteinExistence type="predicted"/>
<gene>
    <name evidence="3" type="ORF">QOZ84_07610</name>
</gene>
<protein>
    <recommendedName>
        <fullName evidence="5">YtxH domain-containing protein</fullName>
    </recommendedName>
</protein>
<comment type="caution">
    <text evidence="3">The sequence shown here is derived from an EMBL/GenBank/DDBJ whole genome shotgun (WGS) entry which is preliminary data.</text>
</comment>
<evidence type="ECO:0000313" key="4">
    <source>
        <dbReference type="Proteomes" id="UP001301012"/>
    </source>
</evidence>
<evidence type="ECO:0000256" key="2">
    <source>
        <dbReference type="SAM" id="Phobius"/>
    </source>
</evidence>
<dbReference type="RefSeq" id="WP_284132354.1">
    <property type="nucleotide sequence ID" value="NZ_JASKYM010000002.1"/>
</dbReference>
<evidence type="ECO:0000256" key="1">
    <source>
        <dbReference type="SAM" id="MobiDB-lite"/>
    </source>
</evidence>
<keyword evidence="2" id="KW-1133">Transmembrane helix</keyword>
<organism evidence="3 4">
    <name type="scientific">Romboutsia sedimentorum</name>
    <dbReference type="NCBI Taxonomy" id="1368474"/>
    <lineage>
        <taxon>Bacteria</taxon>
        <taxon>Bacillati</taxon>
        <taxon>Bacillota</taxon>
        <taxon>Clostridia</taxon>
        <taxon>Peptostreptococcales</taxon>
        <taxon>Peptostreptococcaceae</taxon>
        <taxon>Romboutsia</taxon>
    </lineage>
</organism>
<feature type="region of interest" description="Disordered" evidence="1">
    <location>
        <begin position="103"/>
        <end position="140"/>
    </location>
</feature>
<keyword evidence="4" id="KW-1185">Reference proteome</keyword>
<dbReference type="EMBL" id="JASKYM010000002">
    <property type="protein sequence ID" value="MDK2563413.1"/>
    <property type="molecule type" value="Genomic_DNA"/>
</dbReference>
<accession>A0ABT7E920</accession>
<feature type="transmembrane region" description="Helical" evidence="2">
    <location>
        <begin position="21"/>
        <end position="38"/>
    </location>
</feature>
<evidence type="ECO:0008006" key="5">
    <source>
        <dbReference type="Google" id="ProtNLM"/>
    </source>
</evidence>
<keyword evidence="2" id="KW-0472">Membrane</keyword>
<dbReference type="Proteomes" id="UP001301012">
    <property type="component" value="Unassembled WGS sequence"/>
</dbReference>
<reference evidence="3 4" key="1">
    <citation type="submission" date="2023-05" db="EMBL/GenBank/DDBJ databases">
        <title>Rombocin, a short stable natural nisin variant, displays selective antimicrobial activity against Listeria monocytogenes and employs dual mode of action to kill target bacterial strains.</title>
        <authorList>
            <person name="Wambui J."/>
            <person name="Stephan R."/>
            <person name="Kuipers O.P."/>
        </authorList>
    </citation>
    <scope>NUCLEOTIDE SEQUENCE [LARGE SCALE GENOMIC DNA]</scope>
    <source>
        <strain evidence="3 4">RC002</strain>
    </source>
</reference>
<evidence type="ECO:0000313" key="3">
    <source>
        <dbReference type="EMBL" id="MDK2563413.1"/>
    </source>
</evidence>
<name>A0ABT7E920_9FIRM</name>
<sequence>MMKNLVKKKVQKEVKHNGKKALIYGGAVLTGAGAYFSYKAIKNHKLNKELEEDSYFQDSEYEIYNYDNNENSELEEKVNEFNSRRMNYDNCTHVSKEDLESYVNESQEDKKEDMDIDQNAYKEEPYEKYEYYEDDLSKEK</sequence>